<dbReference type="AlphaFoldDB" id="A0A0F9LIK2"/>
<accession>A0A0F9LIK2</accession>
<evidence type="ECO:0000313" key="1">
    <source>
        <dbReference type="EMBL" id="KKM64160.1"/>
    </source>
</evidence>
<protein>
    <submittedName>
        <fullName evidence="1">Uncharacterized protein</fullName>
    </submittedName>
</protein>
<name>A0A0F9LIK2_9ZZZZ</name>
<gene>
    <name evidence="1" type="ORF">LCGC14_1504150</name>
</gene>
<proteinExistence type="predicted"/>
<organism evidence="1">
    <name type="scientific">marine sediment metagenome</name>
    <dbReference type="NCBI Taxonomy" id="412755"/>
    <lineage>
        <taxon>unclassified sequences</taxon>
        <taxon>metagenomes</taxon>
        <taxon>ecological metagenomes</taxon>
    </lineage>
</organism>
<reference evidence="1" key="1">
    <citation type="journal article" date="2015" name="Nature">
        <title>Complex archaea that bridge the gap between prokaryotes and eukaryotes.</title>
        <authorList>
            <person name="Spang A."/>
            <person name="Saw J.H."/>
            <person name="Jorgensen S.L."/>
            <person name="Zaremba-Niedzwiedzka K."/>
            <person name="Martijn J."/>
            <person name="Lind A.E."/>
            <person name="van Eijk R."/>
            <person name="Schleper C."/>
            <person name="Guy L."/>
            <person name="Ettema T.J."/>
        </authorList>
    </citation>
    <scope>NUCLEOTIDE SEQUENCE</scope>
</reference>
<comment type="caution">
    <text evidence="1">The sequence shown here is derived from an EMBL/GenBank/DDBJ whole genome shotgun (WGS) entry which is preliminary data.</text>
</comment>
<sequence>MKSRFLLDDNSFAVEYDQDEKPYLERNKQFQGEDQGSSFLRLVASIPHIATMAWMRDDGIFWPRLRGKERHHYLAKKLADPDWKHLKTIPGKL</sequence>
<dbReference type="EMBL" id="LAZR01010956">
    <property type="protein sequence ID" value="KKM64160.1"/>
    <property type="molecule type" value="Genomic_DNA"/>
</dbReference>